<organism evidence="2 3">
    <name type="scientific">Sediminibacterium roseum</name>
    <dbReference type="NCBI Taxonomy" id="1978412"/>
    <lineage>
        <taxon>Bacteria</taxon>
        <taxon>Pseudomonadati</taxon>
        <taxon>Bacteroidota</taxon>
        <taxon>Chitinophagia</taxon>
        <taxon>Chitinophagales</taxon>
        <taxon>Chitinophagaceae</taxon>
        <taxon>Sediminibacterium</taxon>
    </lineage>
</organism>
<keyword evidence="1" id="KW-1133">Transmembrane helix</keyword>
<gene>
    <name evidence="2" type="ORF">GWC95_01425</name>
</gene>
<comment type="caution">
    <text evidence="2">The sequence shown here is derived from an EMBL/GenBank/DDBJ whole genome shotgun (WGS) entry which is preliminary data.</text>
</comment>
<protein>
    <submittedName>
        <fullName evidence="2">PepSY domain-containing protein</fullName>
    </submittedName>
</protein>
<feature type="transmembrane region" description="Helical" evidence="1">
    <location>
        <begin position="265"/>
        <end position="283"/>
    </location>
</feature>
<keyword evidence="3" id="KW-1185">Reference proteome</keyword>
<dbReference type="Pfam" id="PF03929">
    <property type="entry name" value="PepSY_TM"/>
    <property type="match status" value="1"/>
</dbReference>
<accession>A0ABW9ZNS6</accession>
<feature type="transmembrane region" description="Helical" evidence="1">
    <location>
        <begin position="35"/>
        <end position="56"/>
    </location>
</feature>
<sequence length="545" mass="61874">MQIALRARNAGWPITFNHKTKNMLRKNIYKWHRTASLIISVPVLLWALSGFMHPIMTTIRPKLATQFLQPAVIDSSKIKMPLELALRENHIDSFVSFRIVHIEDNWFYQVQATRHSEPVYLATLNGKLLTAGNWLYAQYLAKQFLEARPKDSAQQTAETGGTMATHDCCDAATNCVVNSKSGAKITDASLISAYNNEYKKINSLLPVYRVSFNRPDGIRIYVDPLTDRFAFAMDNKRRAFDNVFTLLHTWGWLDFLGKGKLIAELLLVSLAFATTVMGVYIFFTTHSKKANGNRLAGARRWHRYTSVTVALFTLMFTFSGAYHALVKLGNDRVTTYVSTPAYHAKNIRFDLTQLAAGAKAAVLNVGIVTMNGADYWRLQVKTTTQPVRKDQLKDTASMPSTLYLSTQNNKILQQGEMIYAKWLAAQFSGQPVNAILSVTPITRYGAEYTFADKRLPVWKIQYGTHYNERFFVETATGCLAKQTNDIDLLEGYSFGFLHKHEFLGWAGKGWKDFSTMFWAMAQVLMVVVGLILYSRWRGRKKIAKR</sequence>
<feature type="transmembrane region" description="Helical" evidence="1">
    <location>
        <begin position="516"/>
        <end position="536"/>
    </location>
</feature>
<keyword evidence="1" id="KW-0812">Transmembrane</keyword>
<feature type="transmembrane region" description="Helical" evidence="1">
    <location>
        <begin position="304"/>
        <end position="325"/>
    </location>
</feature>
<evidence type="ECO:0000313" key="2">
    <source>
        <dbReference type="EMBL" id="NCI48564.1"/>
    </source>
</evidence>
<evidence type="ECO:0000256" key="1">
    <source>
        <dbReference type="SAM" id="Phobius"/>
    </source>
</evidence>
<dbReference type="InterPro" id="IPR005625">
    <property type="entry name" value="PepSY-ass_TM"/>
</dbReference>
<keyword evidence="1" id="KW-0472">Membrane</keyword>
<dbReference type="Proteomes" id="UP000753802">
    <property type="component" value="Unassembled WGS sequence"/>
</dbReference>
<proteinExistence type="predicted"/>
<reference evidence="2 3" key="1">
    <citation type="submission" date="2020-01" db="EMBL/GenBank/DDBJ databases">
        <title>Genome analysis.</title>
        <authorList>
            <person name="Wu S."/>
            <person name="Wang G."/>
        </authorList>
    </citation>
    <scope>NUCLEOTIDE SEQUENCE [LARGE SCALE GENOMIC DNA]</scope>
    <source>
        <strain evidence="2 3">SYL130</strain>
    </source>
</reference>
<dbReference type="RefSeq" id="WP_161816885.1">
    <property type="nucleotide sequence ID" value="NZ_JAACJS010000002.1"/>
</dbReference>
<evidence type="ECO:0000313" key="3">
    <source>
        <dbReference type="Proteomes" id="UP000753802"/>
    </source>
</evidence>
<dbReference type="EMBL" id="JAACJS010000002">
    <property type="protein sequence ID" value="NCI48564.1"/>
    <property type="molecule type" value="Genomic_DNA"/>
</dbReference>
<name>A0ABW9ZNS6_9BACT</name>